<dbReference type="Gene3D" id="3.30.420.530">
    <property type="match status" value="1"/>
</dbReference>
<sequence>MPFLGCEHRGFQRLCVHVRLPGGVFSPGEERRPRPPRALGTSCRRQVPSPRFWGTAWASWMEAHLSEEEKVQVKALGVPFTFYSTAGVHDFQDWYRDRFCLALRQSINNNTNEFHYKLLTSSELTRAITGAEEAFFAFFAVNHLTGRLTHSGHTHHEEAEHPGSKLAAIVEI</sequence>
<evidence type="ECO:0000313" key="1">
    <source>
        <dbReference type="EMBL" id="KFH12348.1"/>
    </source>
</evidence>
<organism evidence="1 2">
    <name type="scientific">Toxoplasma gondii MAS</name>
    <dbReference type="NCBI Taxonomy" id="943118"/>
    <lineage>
        <taxon>Eukaryota</taxon>
        <taxon>Sar</taxon>
        <taxon>Alveolata</taxon>
        <taxon>Apicomplexa</taxon>
        <taxon>Conoidasida</taxon>
        <taxon>Coccidia</taxon>
        <taxon>Eucoccidiorida</taxon>
        <taxon>Eimeriorina</taxon>
        <taxon>Sarcocystidae</taxon>
        <taxon>Toxoplasma</taxon>
    </lineage>
</organism>
<dbReference type="EC" id="3.6.1.15" evidence="1"/>
<dbReference type="VEuPathDB" id="ToxoDB:TGMAS_278878"/>
<reference evidence="1 2" key="1">
    <citation type="submission" date="2014-04" db="EMBL/GenBank/DDBJ databases">
        <authorList>
            <person name="Sibley D."/>
            <person name="Venepally P."/>
            <person name="Karamycheva S."/>
            <person name="Hadjithomas M."/>
            <person name="Khan A."/>
            <person name="Brunk B."/>
            <person name="Roos D."/>
            <person name="Caler E."/>
            <person name="Lorenzi H."/>
        </authorList>
    </citation>
    <scope>NUCLEOTIDE SEQUENCE [LARGE SCALE GENOMIC DNA]</scope>
    <source>
        <strain evidence="1 2">MAS</strain>
    </source>
</reference>
<accession>A0A086QIB6</accession>
<dbReference type="AlphaFoldDB" id="A0A086QIB6"/>
<proteinExistence type="predicted"/>
<evidence type="ECO:0000313" key="2">
    <source>
        <dbReference type="Proteomes" id="UP000028821"/>
    </source>
</evidence>
<dbReference type="GO" id="GO:0017111">
    <property type="term" value="F:ribonucleoside triphosphate phosphatase activity"/>
    <property type="evidence" value="ECO:0007669"/>
    <property type="project" value="UniProtKB-EC"/>
</dbReference>
<dbReference type="EMBL" id="AEXC02001526">
    <property type="protein sequence ID" value="KFH12348.1"/>
    <property type="molecule type" value="Genomic_DNA"/>
</dbReference>
<comment type="caution">
    <text evidence="1">The sequence shown here is derived from an EMBL/GenBank/DDBJ whole genome shotgun (WGS) entry which is preliminary data.</text>
</comment>
<dbReference type="Proteomes" id="UP000028821">
    <property type="component" value="Unassembled WGS sequence"/>
</dbReference>
<name>A0A086QIB6_TOXGO</name>
<gene>
    <name evidence="1" type="ORF">TGMAS_278878</name>
</gene>
<protein>
    <submittedName>
        <fullName evidence="1">GDA1/CD39 (Nucleoside phosphatase) family protein</fullName>
        <ecNumber evidence="1">3.6.1.15</ecNumber>
    </submittedName>
</protein>
<keyword evidence="1" id="KW-0378">Hydrolase</keyword>